<dbReference type="Proteomes" id="UP000272117">
    <property type="component" value="Unassembled WGS sequence"/>
</dbReference>
<evidence type="ECO:0000313" key="6">
    <source>
        <dbReference type="Proteomes" id="UP000272117"/>
    </source>
</evidence>
<keyword evidence="2" id="KW-1134">Transmembrane beta strand</keyword>
<dbReference type="InterPro" id="IPR008969">
    <property type="entry name" value="CarboxyPept-like_regulatory"/>
</dbReference>
<dbReference type="NCBIfam" id="TIGR04056">
    <property type="entry name" value="OMP_RagA_SusC"/>
    <property type="match status" value="1"/>
</dbReference>
<dbReference type="SUPFAM" id="SSF56935">
    <property type="entry name" value="Porins"/>
    <property type="match status" value="1"/>
</dbReference>
<keyword evidence="2" id="KW-0813">Transport</keyword>
<dbReference type="EMBL" id="RJJD01000001">
    <property type="protein sequence ID" value="RNI31405.1"/>
    <property type="molecule type" value="Genomic_DNA"/>
</dbReference>
<dbReference type="Gene3D" id="2.60.40.1120">
    <property type="entry name" value="Carboxypeptidase-like, regulatory domain"/>
    <property type="match status" value="1"/>
</dbReference>
<dbReference type="AlphaFoldDB" id="A0A3M9N1X6"/>
<keyword evidence="2" id="KW-0472">Membrane</keyword>
<dbReference type="RefSeq" id="WP_123125308.1">
    <property type="nucleotide sequence ID" value="NZ_RJJD01000001.1"/>
</dbReference>
<dbReference type="GO" id="GO:0044718">
    <property type="term" value="P:siderophore transmembrane transport"/>
    <property type="evidence" value="ECO:0007669"/>
    <property type="project" value="TreeGrafter"/>
</dbReference>
<dbReference type="InterPro" id="IPR012910">
    <property type="entry name" value="Plug_dom"/>
</dbReference>
<keyword evidence="6" id="KW-1185">Reference proteome</keyword>
<comment type="subcellular location">
    <subcellularLocation>
        <location evidence="2">Cell outer membrane</location>
        <topology evidence="2">Multi-pass membrane protein</topology>
    </subcellularLocation>
</comment>
<dbReference type="Gene3D" id="2.170.130.10">
    <property type="entry name" value="TonB-dependent receptor, plug domain"/>
    <property type="match status" value="1"/>
</dbReference>
<comment type="similarity">
    <text evidence="2">Belongs to the TonB-dependent receptor family.</text>
</comment>
<evidence type="ECO:0000256" key="2">
    <source>
        <dbReference type="PROSITE-ProRule" id="PRU01360"/>
    </source>
</evidence>
<dbReference type="GO" id="GO:0015344">
    <property type="term" value="F:siderophore uptake transmembrane transporter activity"/>
    <property type="evidence" value="ECO:0007669"/>
    <property type="project" value="TreeGrafter"/>
</dbReference>
<evidence type="ECO:0000256" key="3">
    <source>
        <dbReference type="SAM" id="SignalP"/>
    </source>
</evidence>
<evidence type="ECO:0000256" key="1">
    <source>
        <dbReference type="ARBA" id="ARBA00022729"/>
    </source>
</evidence>
<feature type="signal peptide" evidence="3">
    <location>
        <begin position="1"/>
        <end position="27"/>
    </location>
</feature>
<reference evidence="5 6" key="1">
    <citation type="submission" date="2018-11" db="EMBL/GenBank/DDBJ databases">
        <title>Rufibacter latericius sp. nov., isolated from water in Baiyang Lake.</title>
        <authorList>
            <person name="Yang Y."/>
        </authorList>
    </citation>
    <scope>NUCLEOTIDE SEQUENCE [LARGE SCALE GENOMIC DNA]</scope>
    <source>
        <strain evidence="5 6">R-22-1c-1</strain>
    </source>
</reference>
<dbReference type="OrthoDB" id="9768177at2"/>
<dbReference type="GO" id="GO:0009279">
    <property type="term" value="C:cell outer membrane"/>
    <property type="evidence" value="ECO:0007669"/>
    <property type="project" value="UniProtKB-SubCell"/>
</dbReference>
<name>A0A3M9N1X6_9BACT</name>
<proteinExistence type="inferred from homology"/>
<dbReference type="InterPro" id="IPR039426">
    <property type="entry name" value="TonB-dep_rcpt-like"/>
</dbReference>
<keyword evidence="5" id="KW-0675">Receptor</keyword>
<dbReference type="InterPro" id="IPR023996">
    <property type="entry name" value="TonB-dep_OMP_SusC/RagA"/>
</dbReference>
<feature type="chain" id="PRO_5018063738" evidence="3">
    <location>
        <begin position="28"/>
        <end position="1027"/>
    </location>
</feature>
<protein>
    <submittedName>
        <fullName evidence="5">TonB-dependent receptor</fullName>
    </submittedName>
</protein>
<dbReference type="InterPro" id="IPR037066">
    <property type="entry name" value="Plug_dom_sf"/>
</dbReference>
<dbReference type="NCBIfam" id="TIGR04057">
    <property type="entry name" value="SusC_RagA_signa"/>
    <property type="match status" value="1"/>
</dbReference>
<dbReference type="FunFam" id="2.170.130.10:FF:000003">
    <property type="entry name" value="SusC/RagA family TonB-linked outer membrane protein"/>
    <property type="match status" value="1"/>
</dbReference>
<keyword evidence="2" id="KW-0998">Cell outer membrane</keyword>
<dbReference type="PANTHER" id="PTHR30069">
    <property type="entry name" value="TONB-DEPENDENT OUTER MEMBRANE RECEPTOR"/>
    <property type="match status" value="1"/>
</dbReference>
<evidence type="ECO:0000313" key="5">
    <source>
        <dbReference type="EMBL" id="RNI31405.1"/>
    </source>
</evidence>
<dbReference type="Pfam" id="PF07715">
    <property type="entry name" value="Plug"/>
    <property type="match status" value="1"/>
</dbReference>
<keyword evidence="2" id="KW-0812">Transmembrane</keyword>
<comment type="caution">
    <text evidence="5">The sequence shown here is derived from an EMBL/GenBank/DDBJ whole genome shotgun (WGS) entry which is preliminary data.</text>
</comment>
<organism evidence="5 6">
    <name type="scientific">Rufibacter latericius</name>
    <dbReference type="NCBI Taxonomy" id="2487040"/>
    <lineage>
        <taxon>Bacteria</taxon>
        <taxon>Pseudomonadati</taxon>
        <taxon>Bacteroidota</taxon>
        <taxon>Cytophagia</taxon>
        <taxon>Cytophagales</taxon>
        <taxon>Hymenobacteraceae</taxon>
        <taxon>Rufibacter</taxon>
    </lineage>
</organism>
<keyword evidence="1 3" id="KW-0732">Signal</keyword>
<dbReference type="InterPro" id="IPR023997">
    <property type="entry name" value="TonB-dep_OMP_SusC/RagA_CS"/>
</dbReference>
<sequence>MQHTLLKTKRYLLVLPLLLFQVAVVLAQGHTVKGKVTDETGAGIPGATVLLKGTSTAAPTDADGSYTIQTPSGEGTLVFSFISYLTQEVAINNRTTIDVALRTDAKALDEVVVVGYGVQKKATVTGSISEVQGAALNRSPQPNVSNSLAGRVSGVIINNRGGEPGYDGAEIRVRGLGTTGNNDVLIVVDGVPGQIGGLDRLDPNDIESITVLKDASAAVYGNRAANGVILVTTKRGTTGKPTVSYNFNQGFSSATRLPKFADAATYASILNEIDYYNNTAGGLNQRYTPEEIELFRNGSDPLNYPNTNWLDEVLNSVALQNRQNLSVNGGTENVKYFASLGTVYQDALYKDGATKYKQYNFRTNLDANITDRFSVGLSLSGRQEDRQFPQFGAGGIFWQTYRAYPFIPARYPNGLPSQGVEGGINPVMIVTDAAGLNKNQRLIFNGILRGRYDFGFVEGLSVDGFYSVDRGQSFTKSFVKPYLVYSYEGNDTYKPITVGEPKASLSQIQENTNLTTANIKLNFERHFGDHGINAFVGYEQSENSLEHLEAGRRNFPTILTPELSQGGTGPNDRSNAGWSWVFSRRSYLGRIAYNYKEKYLAEVQMRADGTSNFPNDSRWGYFPGVSVGWRISEEGWFKNSLPFMNELKLRASYGELGNDNVGSNQFMNNYTFDNRYVIGGEVYPGLNLVKLANPSITWEVAQKTDVGVSGIFLNNFNFEFIYFQQKRKHLLAYRNASVPNVTGIVNPFGSDALVPSENIGRVDNNGIEATLGFDKSAGDFKYNISGNITYAKNKIVFKDEAPSILDYQRETGGPINTSLLYRSIGIYRTQEDLDRYPHPSGAKLGDLIYEDYNKDGKITADDQVRTDLGNIPQIMYGLNLGAEYKGFDLSILFQGQAKVRQYVLPDVGLSGNFFSTWADNRWSPTNPNGSYPRVDTRTGSAVSGGLFPSDFWLYNTAFLRLKNVELGYNLPSQLLSRIKIENVRVFANGFNLATFTKVKDFDPETSSGNAQFYPQQRILNLGVNVKF</sequence>
<accession>A0A3M9N1X6</accession>
<dbReference type="PROSITE" id="PS52016">
    <property type="entry name" value="TONB_DEPENDENT_REC_3"/>
    <property type="match status" value="1"/>
</dbReference>
<dbReference type="SUPFAM" id="SSF49464">
    <property type="entry name" value="Carboxypeptidase regulatory domain-like"/>
    <property type="match status" value="1"/>
</dbReference>
<dbReference type="Pfam" id="PF13715">
    <property type="entry name" value="CarbopepD_reg_2"/>
    <property type="match status" value="1"/>
</dbReference>
<evidence type="ECO:0000259" key="4">
    <source>
        <dbReference type="Pfam" id="PF07715"/>
    </source>
</evidence>
<feature type="domain" description="TonB-dependent receptor plug" evidence="4">
    <location>
        <begin position="121"/>
        <end position="228"/>
    </location>
</feature>
<gene>
    <name evidence="5" type="ORF">EFB08_02460</name>
</gene>
<dbReference type="PANTHER" id="PTHR30069:SF29">
    <property type="entry name" value="HEMOGLOBIN AND HEMOGLOBIN-HAPTOGLOBIN-BINDING PROTEIN 1-RELATED"/>
    <property type="match status" value="1"/>
</dbReference>